<evidence type="ECO:0000256" key="1">
    <source>
        <dbReference type="SAM" id="MobiDB-lite"/>
    </source>
</evidence>
<dbReference type="EMBL" id="PEZT01000021">
    <property type="protein sequence ID" value="PIS09046.1"/>
    <property type="molecule type" value="Genomic_DNA"/>
</dbReference>
<feature type="compositionally biased region" description="Polar residues" evidence="1">
    <location>
        <begin position="1"/>
        <end position="21"/>
    </location>
</feature>
<protein>
    <submittedName>
        <fullName evidence="2">Uncharacterized protein</fullName>
    </submittedName>
</protein>
<proteinExistence type="predicted"/>
<sequence length="140" mass="15606">MSENGSGSLDQRPVTESQSSRETYDKLFVVNPELANYDLYSREGTGPEDMTDYCPPGSHGGPGLEVARVNNQLKAVGKWGDQVREVKIIKPEDPKYVPALEVEKTEITPSFIFFDLLREGWNNLKEEFRKLLGGSSPGEV</sequence>
<reference evidence="3" key="1">
    <citation type="submission" date="2017-09" db="EMBL/GenBank/DDBJ databases">
        <title>Depth-based differentiation of microbial function through sediment-hosted aquifers and enrichment of novel symbionts in the deep terrestrial subsurface.</title>
        <authorList>
            <person name="Probst A.J."/>
            <person name="Ladd B."/>
            <person name="Jarett J.K."/>
            <person name="Geller-Mcgrath D.E."/>
            <person name="Sieber C.M.K."/>
            <person name="Emerson J.B."/>
            <person name="Anantharaman K."/>
            <person name="Thomas B.C."/>
            <person name="Malmstrom R."/>
            <person name="Stieglmeier M."/>
            <person name="Klingl A."/>
            <person name="Woyke T."/>
            <person name="Ryan C.M."/>
            <person name="Banfield J.F."/>
        </authorList>
    </citation>
    <scope>NUCLEOTIDE SEQUENCE [LARGE SCALE GENOMIC DNA]</scope>
</reference>
<gene>
    <name evidence="2" type="ORF">COT75_03490</name>
</gene>
<evidence type="ECO:0000313" key="3">
    <source>
        <dbReference type="Proteomes" id="UP000230093"/>
    </source>
</evidence>
<feature type="region of interest" description="Disordered" evidence="1">
    <location>
        <begin position="40"/>
        <end position="62"/>
    </location>
</feature>
<dbReference type="AlphaFoldDB" id="A0A2H0W8R0"/>
<evidence type="ECO:0000313" key="2">
    <source>
        <dbReference type="EMBL" id="PIS09046.1"/>
    </source>
</evidence>
<comment type="caution">
    <text evidence="2">The sequence shown here is derived from an EMBL/GenBank/DDBJ whole genome shotgun (WGS) entry which is preliminary data.</text>
</comment>
<dbReference type="Proteomes" id="UP000230093">
    <property type="component" value="Unassembled WGS sequence"/>
</dbReference>
<feature type="region of interest" description="Disordered" evidence="1">
    <location>
        <begin position="1"/>
        <end position="25"/>
    </location>
</feature>
<organism evidence="2 3">
    <name type="scientific">Candidatus Beckwithbacteria bacterium CG10_big_fil_rev_8_21_14_0_10_34_10</name>
    <dbReference type="NCBI Taxonomy" id="1974495"/>
    <lineage>
        <taxon>Bacteria</taxon>
        <taxon>Candidatus Beckwithiibacteriota</taxon>
    </lineage>
</organism>
<accession>A0A2H0W8R0</accession>
<name>A0A2H0W8R0_9BACT</name>